<dbReference type="STRING" id="6313.A0A0K0DDU6"/>
<dbReference type="InterPro" id="IPR035976">
    <property type="entry name" value="Sushi/SCR/CCP_sf"/>
</dbReference>
<reference evidence="5" key="2">
    <citation type="submission" date="2017-02" db="UniProtKB">
        <authorList>
            <consortium name="WormBaseParasite"/>
        </authorList>
    </citation>
    <scope>IDENTIFICATION</scope>
</reference>
<protein>
    <submittedName>
        <fullName evidence="5">Sushi domain protein</fullName>
    </submittedName>
</protein>
<dbReference type="SUPFAM" id="SSF57535">
    <property type="entry name" value="Complement control module/SCR domain"/>
    <property type="match status" value="2"/>
</dbReference>
<keyword evidence="2" id="KW-0768">Sushi</keyword>
<dbReference type="Proteomes" id="UP000035642">
    <property type="component" value="Unassembled WGS sequence"/>
</dbReference>
<sequence length="324" mass="32973">MGQIQKSEAFENFKDSPLRLCVLGTFEETSFKSCIGMDGQEPNSILSCGNPMSANGMVTYSWGTPEEPLKQSGTVALLSCNLGFVPVGSTTSTCRDGIWMPALGICTAEGASTLSCPAMLPALGGTISYSSGSTLGPFESGTMAILRCNKGLPTGTSVSTCLNGQWSPPTLGTCSLDPGESVHLFRPYNVDVPGDGDSCAGILTPVGGILVYSSGGIIGPFPSGTRVSMQCNIGSPSGQSCNVLITPLGASLSYSTGNSVGPFAPGTTVTMTCIIGSPLVGFTCPELVVPPAGVMTMTNSGLAGRATQGTVATLRCPFGVQGKF</sequence>
<evidence type="ECO:0000256" key="2">
    <source>
        <dbReference type="PROSITE-ProRule" id="PRU00302"/>
    </source>
</evidence>
<feature type="domain" description="Sushi" evidence="3">
    <location>
        <begin position="114"/>
        <end position="176"/>
    </location>
</feature>
<evidence type="ECO:0000259" key="3">
    <source>
        <dbReference type="PROSITE" id="PS50923"/>
    </source>
</evidence>
<dbReference type="CDD" id="cd00033">
    <property type="entry name" value="CCP"/>
    <property type="match status" value="2"/>
</dbReference>
<organism evidence="4 5">
    <name type="scientific">Angiostrongylus cantonensis</name>
    <name type="common">Rat lungworm</name>
    <dbReference type="NCBI Taxonomy" id="6313"/>
    <lineage>
        <taxon>Eukaryota</taxon>
        <taxon>Metazoa</taxon>
        <taxon>Ecdysozoa</taxon>
        <taxon>Nematoda</taxon>
        <taxon>Chromadorea</taxon>
        <taxon>Rhabditida</taxon>
        <taxon>Rhabditina</taxon>
        <taxon>Rhabditomorpha</taxon>
        <taxon>Strongyloidea</taxon>
        <taxon>Metastrongylidae</taxon>
        <taxon>Angiostrongylus</taxon>
    </lineage>
</organism>
<keyword evidence="1" id="KW-1015">Disulfide bond</keyword>
<dbReference type="AlphaFoldDB" id="A0A0K0DDU6"/>
<dbReference type="WBParaSite" id="ACAC_0000894601-mRNA-1">
    <property type="protein sequence ID" value="ACAC_0000894601-mRNA-1"/>
    <property type="gene ID" value="ACAC_0000894601"/>
</dbReference>
<keyword evidence="4" id="KW-1185">Reference proteome</keyword>
<accession>A0A0K0DDU6</accession>
<feature type="domain" description="Sushi" evidence="3">
    <location>
        <begin position="46"/>
        <end position="108"/>
    </location>
</feature>
<dbReference type="Pfam" id="PF00084">
    <property type="entry name" value="Sushi"/>
    <property type="match status" value="1"/>
</dbReference>
<reference evidence="4" key="1">
    <citation type="submission" date="2012-09" db="EMBL/GenBank/DDBJ databases">
        <authorList>
            <person name="Martin A.A."/>
        </authorList>
    </citation>
    <scope>NUCLEOTIDE SEQUENCE</scope>
</reference>
<dbReference type="InterPro" id="IPR000436">
    <property type="entry name" value="Sushi_SCR_CCP_dom"/>
</dbReference>
<proteinExistence type="predicted"/>
<evidence type="ECO:0000256" key="1">
    <source>
        <dbReference type="ARBA" id="ARBA00023157"/>
    </source>
</evidence>
<dbReference type="Gene3D" id="2.10.70.10">
    <property type="entry name" value="Complement Module, domain 1"/>
    <property type="match status" value="2"/>
</dbReference>
<dbReference type="SMART" id="SM00032">
    <property type="entry name" value="CCP"/>
    <property type="match status" value="2"/>
</dbReference>
<evidence type="ECO:0000313" key="4">
    <source>
        <dbReference type="Proteomes" id="UP000035642"/>
    </source>
</evidence>
<comment type="caution">
    <text evidence="2">Lacks conserved residue(s) required for the propagation of feature annotation.</text>
</comment>
<name>A0A0K0DDU6_ANGCA</name>
<evidence type="ECO:0000313" key="5">
    <source>
        <dbReference type="WBParaSite" id="ACAC_0000894601-mRNA-1"/>
    </source>
</evidence>
<dbReference type="PROSITE" id="PS50923">
    <property type="entry name" value="SUSHI"/>
    <property type="match status" value="2"/>
</dbReference>